<comment type="caution">
    <text evidence="2">The sequence shown here is derived from an EMBL/GenBank/DDBJ whole genome shotgun (WGS) entry which is preliminary data.</text>
</comment>
<dbReference type="AlphaFoldDB" id="A0A482T3D6"/>
<protein>
    <submittedName>
        <fullName evidence="2">TrmB family transcriptional regulator</fullName>
    </submittedName>
</protein>
<name>A0A482T3D6_HALHI</name>
<organism evidence="2 3">
    <name type="scientific">Haloarcula hispanica</name>
    <dbReference type="NCBI Taxonomy" id="51589"/>
    <lineage>
        <taxon>Archaea</taxon>
        <taxon>Methanobacteriati</taxon>
        <taxon>Methanobacteriota</taxon>
        <taxon>Stenosarchaea group</taxon>
        <taxon>Halobacteria</taxon>
        <taxon>Halobacteriales</taxon>
        <taxon>Haloarculaceae</taxon>
        <taxon>Haloarcula</taxon>
    </lineage>
</organism>
<gene>
    <name evidence="2" type="ORF">ELS20_14025</name>
</gene>
<dbReference type="InterPro" id="IPR036388">
    <property type="entry name" value="WH-like_DNA-bd_sf"/>
</dbReference>
<dbReference type="InterPro" id="IPR036390">
    <property type="entry name" value="WH_DNA-bd_sf"/>
</dbReference>
<dbReference type="EMBL" id="RZIG01000002">
    <property type="protein sequence ID" value="RYJ10984.1"/>
    <property type="molecule type" value="Genomic_DNA"/>
</dbReference>
<evidence type="ECO:0000259" key="1">
    <source>
        <dbReference type="Pfam" id="PF01978"/>
    </source>
</evidence>
<dbReference type="RefSeq" id="WP_129755895.1">
    <property type="nucleotide sequence ID" value="NZ_CABITY010000003.1"/>
</dbReference>
<dbReference type="PANTHER" id="PTHR34293">
    <property type="entry name" value="HTH-TYPE TRANSCRIPTIONAL REGULATOR TRMBL2"/>
    <property type="match status" value="1"/>
</dbReference>
<evidence type="ECO:0000313" key="2">
    <source>
        <dbReference type="EMBL" id="RYJ10984.1"/>
    </source>
</evidence>
<dbReference type="Gene3D" id="1.10.10.10">
    <property type="entry name" value="Winged helix-like DNA-binding domain superfamily/Winged helix DNA-binding domain"/>
    <property type="match status" value="1"/>
</dbReference>
<evidence type="ECO:0000313" key="3">
    <source>
        <dbReference type="Proteomes" id="UP000293535"/>
    </source>
</evidence>
<dbReference type="SUPFAM" id="SSF46785">
    <property type="entry name" value="Winged helix' DNA-binding domain"/>
    <property type="match status" value="1"/>
</dbReference>
<dbReference type="InterPro" id="IPR002831">
    <property type="entry name" value="Tscrpt_reg_TrmB_N"/>
</dbReference>
<dbReference type="Proteomes" id="UP000293535">
    <property type="component" value="Unassembled WGS sequence"/>
</dbReference>
<dbReference type="InterPro" id="IPR051797">
    <property type="entry name" value="TrmB-like"/>
</dbReference>
<accession>A0A482T3D6</accession>
<dbReference type="PANTHER" id="PTHR34293:SF1">
    <property type="entry name" value="HTH-TYPE TRANSCRIPTIONAL REGULATOR TRMBL2"/>
    <property type="match status" value="1"/>
</dbReference>
<reference evidence="2 3" key="1">
    <citation type="submission" date="2018-12" db="EMBL/GenBank/DDBJ databases">
        <title>Draft genome sequence of Haloarcula hispinica strain 18.1, an halophilic archaeon isolated from Chott El Jerid of Southern Tunisia.</title>
        <authorList>
            <person name="Najjari A."/>
            <person name="Ben Dhia O."/>
            <person name="Ferjani R."/>
            <person name="Mahjoubi M."/>
            <person name="Sghaier H."/>
            <person name="Elshahed M."/>
            <person name="Ouzari H.I."/>
            <person name="Cherid A."/>
            <person name="Youssef N."/>
        </authorList>
    </citation>
    <scope>NUCLEOTIDE SEQUENCE [LARGE SCALE GENOMIC DNA]</scope>
    <source>
        <strain evidence="2 3">18.1</strain>
    </source>
</reference>
<feature type="domain" description="Transcription regulator TrmB N-terminal" evidence="1">
    <location>
        <begin position="42"/>
        <end position="98"/>
    </location>
</feature>
<sequence>MIRRHVPERGTGFEECVDSVIGLRRDSERAPTITRDEIRAGLRKLGPNSYEAQAYTTLLEHGVLTAVEVANRSSIPGSRTQGVLADLKQDGYIETFEGGTLNTCLQIKVNGVAKSEATAATCYGRPNDLDVIRCSIRVCRISD</sequence>
<proteinExistence type="predicted"/>
<dbReference type="Pfam" id="PF01978">
    <property type="entry name" value="TrmB"/>
    <property type="match status" value="1"/>
</dbReference>